<name>A0A1N7EP95_9EURY</name>
<evidence type="ECO:0000313" key="4">
    <source>
        <dbReference type="Proteomes" id="UP000186914"/>
    </source>
</evidence>
<gene>
    <name evidence="3" type="ORF">SAMN05421858_4447</name>
</gene>
<dbReference type="Pfam" id="PF02272">
    <property type="entry name" value="DHHA1"/>
    <property type="match status" value="1"/>
</dbReference>
<dbReference type="Gene3D" id="3.10.310.30">
    <property type="match status" value="1"/>
</dbReference>
<dbReference type="EMBL" id="FTNO01000006">
    <property type="protein sequence ID" value="SIR89755.1"/>
    <property type="molecule type" value="Genomic_DNA"/>
</dbReference>
<evidence type="ECO:0000259" key="1">
    <source>
        <dbReference type="Pfam" id="PF01368"/>
    </source>
</evidence>
<dbReference type="PANTHER" id="PTHR47618:SF1">
    <property type="entry name" value="BIFUNCTIONAL OLIGORIBONUCLEASE AND PAP PHOSPHATASE NRNA"/>
    <property type="match status" value="1"/>
</dbReference>
<dbReference type="AlphaFoldDB" id="A0A1N7EP95"/>
<dbReference type="InterPro" id="IPR051319">
    <property type="entry name" value="Oligoribo/pAp-PDE_c-di-AMP_PDE"/>
</dbReference>
<organism evidence="3 4">
    <name type="scientific">Haladaptatus litoreus</name>
    <dbReference type="NCBI Taxonomy" id="553468"/>
    <lineage>
        <taxon>Archaea</taxon>
        <taxon>Methanobacteriati</taxon>
        <taxon>Methanobacteriota</taxon>
        <taxon>Stenosarchaea group</taxon>
        <taxon>Halobacteria</taxon>
        <taxon>Halobacteriales</taxon>
        <taxon>Haladaptataceae</taxon>
        <taxon>Haladaptatus</taxon>
    </lineage>
</organism>
<dbReference type="GO" id="GO:0003676">
    <property type="term" value="F:nucleic acid binding"/>
    <property type="evidence" value="ECO:0007669"/>
    <property type="project" value="InterPro"/>
</dbReference>
<sequence>MTRAQQVVDHLQNQESLLIVCHNNPDPDCLASALALKRIGEYAGVERITITYNGGISHQQNRALVNRLDIPLVNFENELLEKHDTVAFVDHSVPGENNDVRATASIDIVLDHHPAPHVTADVIDRRENVGSTATILVEYLYDLQIIPESDLATALLIGIRSDTLGFTRKVSAQEYAAAEYLHPFIDQGLFANLLNVPYTPETIDALSEAIDNRKIQQSSLVSFAGETTERDALPQAADFLLNLQGVNIAVVFGVINDEVQFSARSTDPATHVGELLDQTFGSMGSLGGHRQMAGGCVPLFKDDEDHDEIIEIATSLIMNRLFSELTEPERSLTKPAHRTW</sequence>
<accession>A0A1N7EP95</accession>
<dbReference type="PANTHER" id="PTHR47618">
    <property type="entry name" value="BIFUNCTIONAL OLIGORIBONUCLEASE AND PAP PHOSPHATASE NRNA"/>
    <property type="match status" value="1"/>
</dbReference>
<dbReference type="RefSeq" id="WP_076432704.1">
    <property type="nucleotide sequence ID" value="NZ_FTNO01000006.1"/>
</dbReference>
<feature type="domain" description="DHHA1" evidence="2">
    <location>
        <begin position="219"/>
        <end position="317"/>
    </location>
</feature>
<evidence type="ECO:0000259" key="2">
    <source>
        <dbReference type="Pfam" id="PF02272"/>
    </source>
</evidence>
<protein>
    <submittedName>
        <fullName evidence="3">NanoRNase/pAp phosphatase, hydrolyzes c-di-AMP and oligoRNAs</fullName>
    </submittedName>
</protein>
<keyword evidence="4" id="KW-1185">Reference proteome</keyword>
<dbReference type="Pfam" id="PF01368">
    <property type="entry name" value="DHH"/>
    <property type="match status" value="1"/>
</dbReference>
<proteinExistence type="predicted"/>
<dbReference type="OrthoDB" id="350705at2157"/>
<feature type="domain" description="DDH" evidence="1">
    <location>
        <begin position="17"/>
        <end position="159"/>
    </location>
</feature>
<dbReference type="SUPFAM" id="SSF64182">
    <property type="entry name" value="DHH phosphoesterases"/>
    <property type="match status" value="1"/>
</dbReference>
<reference evidence="4" key="1">
    <citation type="submission" date="2017-01" db="EMBL/GenBank/DDBJ databases">
        <authorList>
            <person name="Varghese N."/>
            <person name="Submissions S."/>
        </authorList>
    </citation>
    <scope>NUCLEOTIDE SEQUENCE [LARGE SCALE GENOMIC DNA]</scope>
    <source>
        <strain evidence="4">CGMCC 1.7737</strain>
    </source>
</reference>
<dbReference type="InterPro" id="IPR001667">
    <property type="entry name" value="DDH_dom"/>
</dbReference>
<evidence type="ECO:0000313" key="3">
    <source>
        <dbReference type="EMBL" id="SIR89755.1"/>
    </source>
</evidence>
<dbReference type="InterPro" id="IPR003156">
    <property type="entry name" value="DHHA1_dom"/>
</dbReference>
<dbReference type="InterPro" id="IPR038763">
    <property type="entry name" value="DHH_sf"/>
</dbReference>
<dbReference type="Proteomes" id="UP000186914">
    <property type="component" value="Unassembled WGS sequence"/>
</dbReference>
<dbReference type="Gene3D" id="3.90.1640.10">
    <property type="entry name" value="inorganic pyrophosphatase (n-terminal core)"/>
    <property type="match status" value="1"/>
</dbReference>